<sequence length="69" mass="7601">MPVEDPGRRVCKPDRDPVPAGRRAAASDAQPRHREGGVRPAEAERPLSYAETVVAEMNAFEADWTPRTC</sequence>
<dbReference type="EMBL" id="CM001889">
    <property type="protein sequence ID" value="EOY49419.1"/>
    <property type="molecule type" value="Genomic_DNA"/>
</dbReference>
<organism evidence="2 3">
    <name type="scientific">Streptomyces lividans 1326</name>
    <dbReference type="NCBI Taxonomy" id="1200984"/>
    <lineage>
        <taxon>Bacteria</taxon>
        <taxon>Bacillati</taxon>
        <taxon>Actinomycetota</taxon>
        <taxon>Actinomycetes</taxon>
        <taxon>Kitasatosporales</taxon>
        <taxon>Streptomycetaceae</taxon>
        <taxon>Streptomyces</taxon>
    </lineage>
</organism>
<name>A0A7U9HCR5_STRLI</name>
<dbReference type="AlphaFoldDB" id="A0A7U9HCR5"/>
<evidence type="ECO:0000313" key="2">
    <source>
        <dbReference type="EMBL" id="EOY49419.1"/>
    </source>
</evidence>
<proteinExistence type="predicted"/>
<feature type="compositionally biased region" description="Basic and acidic residues" evidence="1">
    <location>
        <begin position="1"/>
        <end position="17"/>
    </location>
</feature>
<gene>
    <name evidence="2" type="ORF">SLI_4711</name>
</gene>
<feature type="region of interest" description="Disordered" evidence="1">
    <location>
        <begin position="1"/>
        <end position="46"/>
    </location>
</feature>
<reference evidence="3" key="1">
    <citation type="journal article" date="2013" name="Genome Biol. Evol.">
        <title>The genome sequence of Streptomyces lividans 66 reveals a novel tRNA-dependent peptide biosynthetic system within a metal-related genomic island.</title>
        <authorList>
            <person name="Cruz-Morales P."/>
            <person name="Vijgenboom E."/>
            <person name="Iruegas-Bocardo F."/>
            <person name="Girard G."/>
            <person name="Yanez-Guerra L.A."/>
            <person name="Ramos-Aboites H.E."/>
            <person name="Pernodet J.L."/>
            <person name="Anne J."/>
            <person name="van Wezel G.P."/>
            <person name="Barona-Gomez F."/>
        </authorList>
    </citation>
    <scope>NUCLEOTIDE SEQUENCE [LARGE SCALE GENOMIC DNA]</scope>
    <source>
        <strain evidence="3">1326</strain>
    </source>
</reference>
<dbReference type="Proteomes" id="UP000014062">
    <property type="component" value="Chromosome"/>
</dbReference>
<evidence type="ECO:0000313" key="3">
    <source>
        <dbReference type="Proteomes" id="UP000014062"/>
    </source>
</evidence>
<accession>A0A7U9HCR5</accession>
<protein>
    <submittedName>
        <fullName evidence="2">Uncharacterized protein</fullName>
    </submittedName>
</protein>
<evidence type="ECO:0000256" key="1">
    <source>
        <dbReference type="SAM" id="MobiDB-lite"/>
    </source>
</evidence>
<feature type="compositionally biased region" description="Basic and acidic residues" evidence="1">
    <location>
        <begin position="30"/>
        <end position="45"/>
    </location>
</feature>